<dbReference type="Gene3D" id="3.40.50.150">
    <property type="entry name" value="Vaccinia Virus protein VP39"/>
    <property type="match status" value="2"/>
</dbReference>
<dbReference type="InterPro" id="IPR029063">
    <property type="entry name" value="SAM-dependent_MTases_sf"/>
</dbReference>
<dbReference type="AlphaFoldDB" id="A0A284RNS4"/>
<dbReference type="InterPro" id="IPR002935">
    <property type="entry name" value="SAM_O-MeTrfase"/>
</dbReference>
<sequence>MAHKPATSFADWDRSDKYHNSYLIQKDDSLEANIKNSVAKGLPDIAISAAQGQFLNLLAKTIGAKRILEVGTLGGYSTTWLAKALPEEGELLTFELKEFHAQVATENLTKSGVVSKVKIVVGPASESLAKVPSEPKFDLAFIDADKASILQYFTEAKRLVRPGGIIIVDNVVRNGRVADPSYSDENVDGVRRLLAALPKDNGVEAITMGTVGEKGYDGFFLLWSTSFPALFRVMEGKKSTNLPLGSSKAMATFPATTYTDWARSDQYHRSFLMPKDDVLHAALQNSDAHGLRTEISVNAALGKFLNLLARSIGAKRILEIGTLAGYSTISLARALPKDGKVISLELHELHAKVASENIALADLTSQVEIIVGPALKTLARFPTELKFDLIFIDADKPPMTEYFAEAKRLIKQGGVIILDNVVLNGDVAKEHLPDTLSDYDKEKVKGIRRLLNSIKGDDEVDATTISTADEKGYDGFMYVIRK</sequence>
<protein>
    <recommendedName>
        <fullName evidence="7">O-methyltransferase</fullName>
    </recommendedName>
</protein>
<evidence type="ECO:0000256" key="3">
    <source>
        <dbReference type="ARBA" id="ARBA00022691"/>
    </source>
</evidence>
<dbReference type="EMBL" id="FUEG01000012">
    <property type="protein sequence ID" value="SJL10422.1"/>
    <property type="molecule type" value="Genomic_DNA"/>
</dbReference>
<dbReference type="Proteomes" id="UP000219338">
    <property type="component" value="Unassembled WGS sequence"/>
</dbReference>
<keyword evidence="1" id="KW-0489">Methyltransferase</keyword>
<dbReference type="Pfam" id="PF01596">
    <property type="entry name" value="Methyltransf_3"/>
    <property type="match status" value="2"/>
</dbReference>
<evidence type="ECO:0000313" key="5">
    <source>
        <dbReference type="EMBL" id="SJL10422.1"/>
    </source>
</evidence>
<dbReference type="PROSITE" id="PS51682">
    <property type="entry name" value="SAM_OMT_I"/>
    <property type="match status" value="2"/>
</dbReference>
<dbReference type="GO" id="GO:0032259">
    <property type="term" value="P:methylation"/>
    <property type="evidence" value="ECO:0007669"/>
    <property type="project" value="UniProtKB-KW"/>
</dbReference>
<evidence type="ECO:0000256" key="1">
    <source>
        <dbReference type="ARBA" id="ARBA00022603"/>
    </source>
</evidence>
<dbReference type="SUPFAM" id="SSF53335">
    <property type="entry name" value="S-adenosyl-L-methionine-dependent methyltransferases"/>
    <property type="match status" value="2"/>
</dbReference>
<evidence type="ECO:0000256" key="4">
    <source>
        <dbReference type="ARBA" id="ARBA00023453"/>
    </source>
</evidence>
<proteinExistence type="inferred from homology"/>
<evidence type="ECO:0000313" key="6">
    <source>
        <dbReference type="Proteomes" id="UP000219338"/>
    </source>
</evidence>
<evidence type="ECO:0000256" key="2">
    <source>
        <dbReference type="ARBA" id="ARBA00022679"/>
    </source>
</evidence>
<name>A0A284RNS4_ARMOS</name>
<dbReference type="InterPro" id="IPR050362">
    <property type="entry name" value="Cation-dep_OMT"/>
</dbReference>
<evidence type="ECO:0008006" key="7">
    <source>
        <dbReference type="Google" id="ProtNLM"/>
    </source>
</evidence>
<reference evidence="6" key="1">
    <citation type="journal article" date="2017" name="Nat. Ecol. Evol.">
        <title>Genome expansion and lineage-specific genetic innovations in the forest pathogenic fungi Armillaria.</title>
        <authorList>
            <person name="Sipos G."/>
            <person name="Prasanna A.N."/>
            <person name="Walter M.C."/>
            <person name="O'Connor E."/>
            <person name="Balint B."/>
            <person name="Krizsan K."/>
            <person name="Kiss B."/>
            <person name="Hess J."/>
            <person name="Varga T."/>
            <person name="Slot J."/>
            <person name="Riley R."/>
            <person name="Boka B."/>
            <person name="Rigling D."/>
            <person name="Barry K."/>
            <person name="Lee J."/>
            <person name="Mihaltcheva S."/>
            <person name="LaButti K."/>
            <person name="Lipzen A."/>
            <person name="Waldron R."/>
            <person name="Moloney N.M."/>
            <person name="Sperisen C."/>
            <person name="Kredics L."/>
            <person name="Vagvoelgyi C."/>
            <person name="Patrignani A."/>
            <person name="Fitzpatrick D."/>
            <person name="Nagy I."/>
            <person name="Doyle S."/>
            <person name="Anderson J.B."/>
            <person name="Grigoriev I.V."/>
            <person name="Gueldener U."/>
            <person name="Muensterkoetter M."/>
            <person name="Nagy L.G."/>
        </authorList>
    </citation>
    <scope>NUCLEOTIDE SEQUENCE [LARGE SCALE GENOMIC DNA]</scope>
    <source>
        <strain evidence="6">C18/9</strain>
    </source>
</reference>
<gene>
    <name evidence="5" type="ORF">ARMOST_13808</name>
</gene>
<dbReference type="PANTHER" id="PTHR10509">
    <property type="entry name" value="O-METHYLTRANSFERASE-RELATED"/>
    <property type="match status" value="1"/>
</dbReference>
<dbReference type="GO" id="GO:0008171">
    <property type="term" value="F:O-methyltransferase activity"/>
    <property type="evidence" value="ECO:0007669"/>
    <property type="project" value="InterPro"/>
</dbReference>
<accession>A0A284RNS4</accession>
<dbReference type="PANTHER" id="PTHR10509:SF14">
    <property type="entry name" value="CAFFEOYL-COA O-METHYLTRANSFERASE 3-RELATED"/>
    <property type="match status" value="1"/>
</dbReference>
<keyword evidence="6" id="KW-1185">Reference proteome</keyword>
<keyword evidence="2" id="KW-0808">Transferase</keyword>
<dbReference type="STRING" id="47428.A0A284RNS4"/>
<comment type="similarity">
    <text evidence="4">Belongs to the class I-like SAM-binding methyltransferase superfamily. Cation-dependent O-methyltransferase family.</text>
</comment>
<dbReference type="CDD" id="cd02440">
    <property type="entry name" value="AdoMet_MTases"/>
    <property type="match status" value="2"/>
</dbReference>
<keyword evidence="3" id="KW-0949">S-adenosyl-L-methionine</keyword>
<dbReference type="OrthoDB" id="10251242at2759"/>
<dbReference type="GO" id="GO:0008757">
    <property type="term" value="F:S-adenosylmethionine-dependent methyltransferase activity"/>
    <property type="evidence" value="ECO:0007669"/>
    <property type="project" value="TreeGrafter"/>
</dbReference>
<organism evidence="5 6">
    <name type="scientific">Armillaria ostoyae</name>
    <name type="common">Armillaria root rot fungus</name>
    <dbReference type="NCBI Taxonomy" id="47428"/>
    <lineage>
        <taxon>Eukaryota</taxon>
        <taxon>Fungi</taxon>
        <taxon>Dikarya</taxon>
        <taxon>Basidiomycota</taxon>
        <taxon>Agaricomycotina</taxon>
        <taxon>Agaricomycetes</taxon>
        <taxon>Agaricomycetidae</taxon>
        <taxon>Agaricales</taxon>
        <taxon>Marasmiineae</taxon>
        <taxon>Physalacriaceae</taxon>
        <taxon>Armillaria</taxon>
    </lineage>
</organism>